<organism evidence="1 2">
    <name type="scientific">Meloidogyne enterolobii</name>
    <name type="common">Root-knot nematode worm</name>
    <name type="synonym">Meloidogyne mayaguensis</name>
    <dbReference type="NCBI Taxonomy" id="390850"/>
    <lineage>
        <taxon>Eukaryota</taxon>
        <taxon>Metazoa</taxon>
        <taxon>Ecdysozoa</taxon>
        <taxon>Nematoda</taxon>
        <taxon>Chromadorea</taxon>
        <taxon>Rhabditida</taxon>
        <taxon>Tylenchina</taxon>
        <taxon>Tylenchomorpha</taxon>
        <taxon>Tylenchoidea</taxon>
        <taxon>Meloidogynidae</taxon>
        <taxon>Meloidogyninae</taxon>
        <taxon>Meloidogyne</taxon>
    </lineage>
</organism>
<dbReference type="EMBL" id="CAVMJV010000028">
    <property type="protein sequence ID" value="CAK5075451.1"/>
    <property type="molecule type" value="Genomic_DNA"/>
</dbReference>
<keyword evidence="2" id="KW-1185">Reference proteome</keyword>
<name>A0ACB0ZAK8_MELEN</name>
<protein>
    <submittedName>
        <fullName evidence="1">Uncharacterized protein</fullName>
    </submittedName>
</protein>
<reference evidence="1" key="1">
    <citation type="submission" date="2023-11" db="EMBL/GenBank/DDBJ databases">
        <authorList>
            <person name="Poullet M."/>
        </authorList>
    </citation>
    <scope>NUCLEOTIDE SEQUENCE</scope>
    <source>
        <strain evidence="1">E1834</strain>
    </source>
</reference>
<dbReference type="Proteomes" id="UP001497535">
    <property type="component" value="Unassembled WGS sequence"/>
</dbReference>
<evidence type="ECO:0000313" key="2">
    <source>
        <dbReference type="Proteomes" id="UP001497535"/>
    </source>
</evidence>
<proteinExistence type="predicted"/>
<sequence>MFAFIACNDSLKKLHYERNSCLRNLILLKRVCLYLDDIAELEFCIEPPYVFRIEDTPIAVPLISSPIDGTMSPVQSTISDSPIFKGINLNNNSIAMNIHKKRRESAAKISTSFFLILGNFWFKINFLDGSFCEISRNSYLEGLVDDLPEVDITKLTAGETSVQSAKEQSYILDQMLRNKRKGFASYNTNPNFIFDDEEEEEEEKVEEAGECSNSLIPEDPCTSTKNWIELKAEEENGSKAEENVRKFELYQTGYQKNHVEFQRNTQQRQSNFVADDSISSTTTREDDELSQLNENETLLEGEIFLDSGEIIQLQLELCIKDGERIQRLFQVFTGHATGSSTFKYLLITDQYIYLLAPKDEENVKEKFGNKGFENIKNVVTGTTNAELGISPASVVIEELAVEAFERNNNRLVNGEPPVKFEILIALPLPDLEHLTASIDAQVLCFHSKNVNFVISPQASTGHQLKTFLVETCSKILGKTIVFAIKRTITNKIALEGIYLNSKSSSSNSEEKREKENEKIKPLTVTASHSSHLAVVIKRFLFNEFGPVCFWLLFNVFN</sequence>
<comment type="caution">
    <text evidence="1">The sequence shown here is derived from an EMBL/GenBank/DDBJ whole genome shotgun (WGS) entry which is preliminary data.</text>
</comment>
<gene>
    <name evidence="1" type="ORF">MENTE1834_LOCUS22255</name>
</gene>
<evidence type="ECO:0000313" key="1">
    <source>
        <dbReference type="EMBL" id="CAK5075451.1"/>
    </source>
</evidence>
<accession>A0ACB0ZAK8</accession>